<name>A0A437QWI5_9PROT</name>
<evidence type="ECO:0000313" key="2">
    <source>
        <dbReference type="EMBL" id="RVU38766.1"/>
    </source>
</evidence>
<dbReference type="OrthoDB" id="9812754at2"/>
<evidence type="ECO:0000313" key="3">
    <source>
        <dbReference type="Proteomes" id="UP000287447"/>
    </source>
</evidence>
<keyword evidence="2" id="KW-0560">Oxidoreductase</keyword>
<keyword evidence="2" id="KW-0503">Monooxygenase</keyword>
<organism evidence="2 3">
    <name type="scientific">Hwanghaeella grinnelliae</name>
    <dbReference type="NCBI Taxonomy" id="2500179"/>
    <lineage>
        <taxon>Bacteria</taxon>
        <taxon>Pseudomonadati</taxon>
        <taxon>Pseudomonadota</taxon>
        <taxon>Alphaproteobacteria</taxon>
        <taxon>Rhodospirillales</taxon>
        <taxon>Rhodospirillaceae</taxon>
        <taxon>Hwanghaeella</taxon>
    </lineage>
</organism>
<accession>A0A437QWI5</accession>
<dbReference type="InterPro" id="IPR050744">
    <property type="entry name" value="AI-2_Isomerase_LsrG"/>
</dbReference>
<protein>
    <submittedName>
        <fullName evidence="2">Antibiotic biosynthesis monooxygenase</fullName>
    </submittedName>
</protein>
<dbReference type="PROSITE" id="PS51725">
    <property type="entry name" value="ABM"/>
    <property type="match status" value="1"/>
</dbReference>
<keyword evidence="3" id="KW-1185">Reference proteome</keyword>
<evidence type="ECO:0000259" key="1">
    <source>
        <dbReference type="PROSITE" id="PS51725"/>
    </source>
</evidence>
<dbReference type="GO" id="GO:0004497">
    <property type="term" value="F:monooxygenase activity"/>
    <property type="evidence" value="ECO:0007669"/>
    <property type="project" value="UniProtKB-KW"/>
</dbReference>
<dbReference type="RefSeq" id="WP_127764138.1">
    <property type="nucleotide sequence ID" value="NZ_SADE01000001.1"/>
</dbReference>
<dbReference type="EMBL" id="SADE01000001">
    <property type="protein sequence ID" value="RVU38766.1"/>
    <property type="molecule type" value="Genomic_DNA"/>
</dbReference>
<gene>
    <name evidence="2" type="ORF">EOI86_05710</name>
</gene>
<sequence length="109" mass="12399">MAFVIIPEFRVKDDKVEAFKELMVKHSRNSVTKEEGCLGFDCCQDQSDPTRFVLYESYVNEAALDVHRASDHFAWYNDQAKDMVIPGDDGRLPQKITFYNRTASGTDGA</sequence>
<dbReference type="InterPro" id="IPR007138">
    <property type="entry name" value="ABM_dom"/>
</dbReference>
<dbReference type="SUPFAM" id="SSF54909">
    <property type="entry name" value="Dimeric alpha+beta barrel"/>
    <property type="match status" value="1"/>
</dbReference>
<dbReference type="Gene3D" id="3.30.70.100">
    <property type="match status" value="1"/>
</dbReference>
<dbReference type="AlphaFoldDB" id="A0A437QWI5"/>
<reference evidence="3" key="1">
    <citation type="submission" date="2019-01" db="EMBL/GenBank/DDBJ databases">
        <title>Gri0909 isolated from a small marine red alga.</title>
        <authorList>
            <person name="Kim J."/>
            <person name="Jeong S.E."/>
            <person name="Jeon C.O."/>
        </authorList>
    </citation>
    <scope>NUCLEOTIDE SEQUENCE [LARGE SCALE GENOMIC DNA]</scope>
    <source>
        <strain evidence="3">Gri0909</strain>
    </source>
</reference>
<dbReference type="Proteomes" id="UP000287447">
    <property type="component" value="Unassembled WGS sequence"/>
</dbReference>
<proteinExistence type="predicted"/>
<comment type="caution">
    <text evidence="2">The sequence shown here is derived from an EMBL/GenBank/DDBJ whole genome shotgun (WGS) entry which is preliminary data.</text>
</comment>
<dbReference type="Pfam" id="PF03992">
    <property type="entry name" value="ABM"/>
    <property type="match status" value="1"/>
</dbReference>
<dbReference type="GO" id="GO:0005829">
    <property type="term" value="C:cytosol"/>
    <property type="evidence" value="ECO:0007669"/>
    <property type="project" value="TreeGrafter"/>
</dbReference>
<dbReference type="InterPro" id="IPR011008">
    <property type="entry name" value="Dimeric_a/b-barrel"/>
</dbReference>
<dbReference type="PANTHER" id="PTHR33336:SF1">
    <property type="entry name" value="(4S)-4-HYDROXY-5-PHOSPHONOOXYPENTANE-2,3-DIONE ISOMERASE"/>
    <property type="match status" value="1"/>
</dbReference>
<dbReference type="PANTHER" id="PTHR33336">
    <property type="entry name" value="QUINOL MONOOXYGENASE YGIN-RELATED"/>
    <property type="match status" value="1"/>
</dbReference>
<feature type="domain" description="ABM" evidence="1">
    <location>
        <begin position="3"/>
        <end position="92"/>
    </location>
</feature>